<evidence type="ECO:0000313" key="1">
    <source>
        <dbReference type="EMBL" id="CAG5091887.1"/>
    </source>
</evidence>
<dbReference type="InterPro" id="IPR022555">
    <property type="entry name" value="DUF2577"/>
</dbReference>
<dbReference type="EMBL" id="CAJRAY010000085">
    <property type="protein sequence ID" value="CAG5091887.1"/>
    <property type="molecule type" value="Genomic_DNA"/>
</dbReference>
<protein>
    <recommendedName>
        <fullName evidence="3">DUF2577 domain-containing protein</fullName>
    </recommendedName>
</protein>
<comment type="caution">
    <text evidence="1">The sequence shown here is derived from an EMBL/GenBank/DDBJ whole genome shotgun (WGS) entry which is preliminary data.</text>
</comment>
<keyword evidence="2" id="KW-1185">Reference proteome</keyword>
<proteinExistence type="predicted"/>
<accession>A0ABN7S9L3</accession>
<reference evidence="1 2" key="1">
    <citation type="submission" date="2021-04" db="EMBL/GenBank/DDBJ databases">
        <authorList>
            <person name="Rakotoarivonina H."/>
        </authorList>
    </citation>
    <scope>NUCLEOTIDE SEQUENCE [LARGE SCALE GENOMIC DNA]</scope>
    <source>
        <strain evidence="1 2">XE</strain>
    </source>
</reference>
<name>A0ABN7S9L3_THEXY</name>
<sequence length="111" mass="11712">MLNAIRQAALTAMETAAPVAVLMGTVTKTDPLEVNVDQRFTIDADFLLVPESLTKLELDLSHSHSASGGTTDAALTEPAVIRPGLKSGDRVALLRVQGGQKYIILDKVVSG</sequence>
<dbReference type="RefSeq" id="WP_213486032.1">
    <property type="nucleotide sequence ID" value="NZ_CAJRAY010000085.1"/>
</dbReference>
<dbReference type="Proteomes" id="UP000681526">
    <property type="component" value="Unassembled WGS sequence"/>
</dbReference>
<dbReference type="Pfam" id="PF10844">
    <property type="entry name" value="DUF2577"/>
    <property type="match status" value="1"/>
</dbReference>
<organism evidence="1 2">
    <name type="scientific">Thermobacillus xylanilyticus</name>
    <dbReference type="NCBI Taxonomy" id="76633"/>
    <lineage>
        <taxon>Bacteria</taxon>
        <taxon>Bacillati</taxon>
        <taxon>Bacillota</taxon>
        <taxon>Bacilli</taxon>
        <taxon>Bacillales</taxon>
        <taxon>Paenibacillaceae</taxon>
        <taxon>Thermobacillus</taxon>
    </lineage>
</organism>
<evidence type="ECO:0000313" key="2">
    <source>
        <dbReference type="Proteomes" id="UP000681526"/>
    </source>
</evidence>
<evidence type="ECO:0008006" key="3">
    <source>
        <dbReference type="Google" id="ProtNLM"/>
    </source>
</evidence>
<gene>
    <name evidence="1" type="primary">txxe 3188</name>
    <name evidence="1" type="ORF">TXXE_16900</name>
</gene>